<dbReference type="RefSeq" id="WP_123197715.1">
    <property type="nucleotide sequence ID" value="NZ_QICB01000002.1"/>
</dbReference>
<gene>
    <name evidence="3" type="ORF">DMP07_03250</name>
</gene>
<comment type="caution">
    <text evidence="3">The sequence shown here is derived from an EMBL/GenBank/DDBJ whole genome shotgun (WGS) entry which is preliminary data.</text>
</comment>
<feature type="signal peptide" evidence="2">
    <location>
        <begin position="1"/>
        <end position="19"/>
    </location>
</feature>
<feature type="region of interest" description="Disordered" evidence="1">
    <location>
        <begin position="23"/>
        <end position="54"/>
    </location>
</feature>
<proteinExistence type="predicted"/>
<feature type="chain" id="PRO_5038753965" evidence="2">
    <location>
        <begin position="20"/>
        <end position="379"/>
    </location>
</feature>
<dbReference type="Proteomes" id="UP000267368">
    <property type="component" value="Unassembled WGS sequence"/>
</dbReference>
<dbReference type="EMBL" id="QICB01000002">
    <property type="protein sequence ID" value="RNL20614.1"/>
    <property type="molecule type" value="Genomic_DNA"/>
</dbReference>
<sequence length="379" mass="39339">MKRTHLTATALLTAALALGATGCASEQEKPEEAPAEAAEESVPEEEAPAVETPAQRAASAYHAALASPSFFFELEEAMSASATFSYAFVNMNEDEIPQLLLKASGDPAVWNGIEIVRVVLYDAEEDTLVDPGHDIQIGVAGAGGYRGSLAYSAYGDGLLHSEFSAGTGEGETKRITVDGHRIDETFVAPVSIGRETAESARLQEESREITWIDVADPSALDTLKAGEWQTTAVAEAPATPTASATAAPEASDAAAAARAAGLEVHTGTLRILDAQGVCDLLGEQLPYPGANDGSTYVVLDLGGEQQVTARPGDGSPGVYTNNARLLLLEHSPQGASSTWSGKDGARIAVSIDPETSYWPSDVSVPVGQPNCTRSAAIVG</sequence>
<evidence type="ECO:0000256" key="2">
    <source>
        <dbReference type="SAM" id="SignalP"/>
    </source>
</evidence>
<dbReference type="AlphaFoldDB" id="A0A3N0AFT7"/>
<name>A0A3N0AFT7_9ACTN</name>
<keyword evidence="4" id="KW-1185">Reference proteome</keyword>
<protein>
    <submittedName>
        <fullName evidence="3">Uncharacterized protein</fullName>
    </submittedName>
</protein>
<organism evidence="3 4">
    <name type="scientific">Slackia faecicanis</name>
    <dbReference type="NCBI Taxonomy" id="255723"/>
    <lineage>
        <taxon>Bacteria</taxon>
        <taxon>Bacillati</taxon>
        <taxon>Actinomycetota</taxon>
        <taxon>Coriobacteriia</taxon>
        <taxon>Eggerthellales</taxon>
        <taxon>Eggerthellaceae</taxon>
        <taxon>Slackia</taxon>
    </lineage>
</organism>
<accession>A0A3N0AFT7</accession>
<feature type="compositionally biased region" description="Acidic residues" evidence="1">
    <location>
        <begin position="33"/>
        <end position="48"/>
    </location>
</feature>
<reference evidence="4" key="1">
    <citation type="submission" date="2018-05" db="EMBL/GenBank/DDBJ databases">
        <title>Genome Sequencing of selected type strains of the family Eggerthellaceae.</title>
        <authorList>
            <person name="Danylec N."/>
            <person name="Stoll D.A."/>
            <person name="Doetsch A."/>
            <person name="Huch M."/>
        </authorList>
    </citation>
    <scope>NUCLEOTIDE SEQUENCE [LARGE SCALE GENOMIC DNA]</scope>
    <source>
        <strain evidence="4">DSM 17537</strain>
    </source>
</reference>
<evidence type="ECO:0000313" key="3">
    <source>
        <dbReference type="EMBL" id="RNL20614.1"/>
    </source>
</evidence>
<evidence type="ECO:0000313" key="4">
    <source>
        <dbReference type="Proteomes" id="UP000267368"/>
    </source>
</evidence>
<dbReference type="PROSITE" id="PS51257">
    <property type="entry name" value="PROKAR_LIPOPROTEIN"/>
    <property type="match status" value="1"/>
</dbReference>
<keyword evidence="2" id="KW-0732">Signal</keyword>
<evidence type="ECO:0000256" key="1">
    <source>
        <dbReference type="SAM" id="MobiDB-lite"/>
    </source>
</evidence>
<dbReference type="OrthoDB" id="3252967at2"/>